<sequence>MEQAIPATMHAMTIQAYGQKNVEKTTVPTPAIGKDDVLVKILAAGVNSVDFKIRDGRLKLLIDYPMPLILGNDLAGIVAAVGDNVREFAVGDAVYGRADKDRMGTFAEYIAIKKQHLAKKPPHLNFTESASLPLAALTAYQALHERMKLQAGDKVLIHAGAGGVGTAAIQIAKAMGLFVATTASAAGRALVERLGADLIIDYKTEDFSEQLRGYDGVLDTLGGDALRKSFRVVKRGAKVVSVSAVPTAQLADEWGLPFYKKILFALASAPLHLAAKKHGAVYDFLFMRPDGGQLAEIGAWAEQGKVLPVIDKVFAFDDTQQALAYSEQGRAKGKIVIKIADE</sequence>
<evidence type="ECO:0000313" key="3">
    <source>
        <dbReference type="EMBL" id="UOP04171.1"/>
    </source>
</evidence>
<evidence type="ECO:0000313" key="4">
    <source>
        <dbReference type="Proteomes" id="UP000831534"/>
    </source>
</evidence>
<dbReference type="SUPFAM" id="SSF50129">
    <property type="entry name" value="GroES-like"/>
    <property type="match status" value="1"/>
</dbReference>
<evidence type="ECO:0000256" key="1">
    <source>
        <dbReference type="ARBA" id="ARBA00023002"/>
    </source>
</evidence>
<dbReference type="PANTHER" id="PTHR11695:SF294">
    <property type="entry name" value="RETICULON-4-INTERACTING PROTEIN 1, MITOCHONDRIAL"/>
    <property type="match status" value="1"/>
</dbReference>
<proteinExistence type="predicted"/>
<keyword evidence="4" id="KW-1185">Reference proteome</keyword>
<reference evidence="3" key="1">
    <citation type="journal article" date="2022" name="Res Sq">
        <title>Evolution of multicellular longitudinally dividing oral cavity symbionts (Neisseriaceae).</title>
        <authorList>
            <person name="Nyongesa S."/>
            <person name="Weber P."/>
            <person name="Bernet E."/>
            <person name="Pullido F."/>
            <person name="Nieckarz M."/>
            <person name="Delaby M."/>
            <person name="Nieves C."/>
            <person name="Viehboeck T."/>
            <person name="Krause N."/>
            <person name="Rivera-Millot A."/>
            <person name="Nakamura A."/>
            <person name="Vischer N."/>
            <person name="VanNieuwenhze M."/>
            <person name="Brun Y."/>
            <person name="Cava F."/>
            <person name="Bulgheresi S."/>
            <person name="Veyrier F."/>
        </authorList>
    </citation>
    <scope>NUCLEOTIDE SEQUENCE</scope>
    <source>
        <strain evidence="3">17694</strain>
    </source>
</reference>
<dbReference type="RefSeq" id="WP_245571919.1">
    <property type="nucleotide sequence ID" value="NZ_CP091521.1"/>
</dbReference>
<reference evidence="3" key="2">
    <citation type="submission" date="2024-09" db="EMBL/GenBank/DDBJ databases">
        <authorList>
            <person name="Veyrier F.J."/>
        </authorList>
    </citation>
    <scope>NUCLEOTIDE SEQUENCE</scope>
    <source>
        <strain evidence="3">17694</strain>
    </source>
</reference>
<feature type="domain" description="Enoyl reductase (ER)" evidence="2">
    <location>
        <begin position="18"/>
        <end position="337"/>
    </location>
</feature>
<dbReference type="Pfam" id="PF08240">
    <property type="entry name" value="ADH_N"/>
    <property type="match status" value="1"/>
</dbReference>
<gene>
    <name evidence="3" type="ORF">LVJ77_06880</name>
</gene>
<dbReference type="InterPro" id="IPR050700">
    <property type="entry name" value="YIM1/Zinc_Alcohol_DH_Fams"/>
</dbReference>
<dbReference type="GO" id="GO:0008270">
    <property type="term" value="F:zinc ion binding"/>
    <property type="evidence" value="ECO:0007669"/>
    <property type="project" value="InterPro"/>
</dbReference>
<dbReference type="Gene3D" id="3.40.50.720">
    <property type="entry name" value="NAD(P)-binding Rossmann-like Domain"/>
    <property type="match status" value="1"/>
</dbReference>
<keyword evidence="1 3" id="KW-0560">Oxidoreductase</keyword>
<dbReference type="SUPFAM" id="SSF51735">
    <property type="entry name" value="NAD(P)-binding Rossmann-fold domains"/>
    <property type="match status" value="1"/>
</dbReference>
<dbReference type="EC" id="1.-.-.-" evidence="3"/>
<dbReference type="InterPro" id="IPR020843">
    <property type="entry name" value="ER"/>
</dbReference>
<dbReference type="CDD" id="cd05289">
    <property type="entry name" value="MDR_like_2"/>
    <property type="match status" value="1"/>
</dbReference>
<dbReference type="AlphaFoldDB" id="A0A8T9MSB9"/>
<dbReference type="InterPro" id="IPR002364">
    <property type="entry name" value="Quin_OxRdtase/zeta-crystal_CS"/>
</dbReference>
<dbReference type="EMBL" id="CP091521">
    <property type="protein sequence ID" value="UOP04171.1"/>
    <property type="molecule type" value="Genomic_DNA"/>
</dbReference>
<dbReference type="KEGG" id="ckh:LVJ77_06880"/>
<evidence type="ECO:0000259" key="2">
    <source>
        <dbReference type="SMART" id="SM00829"/>
    </source>
</evidence>
<dbReference type="Gene3D" id="3.90.180.10">
    <property type="entry name" value="Medium-chain alcohol dehydrogenases, catalytic domain"/>
    <property type="match status" value="1"/>
</dbReference>
<dbReference type="InterPro" id="IPR011032">
    <property type="entry name" value="GroES-like_sf"/>
</dbReference>
<protein>
    <submittedName>
        <fullName evidence="3">NADP-dependent oxidoreductase</fullName>
        <ecNumber evidence="3">1.-.-.-</ecNumber>
    </submittedName>
</protein>
<dbReference type="PROSITE" id="PS01162">
    <property type="entry name" value="QOR_ZETA_CRYSTAL"/>
    <property type="match status" value="1"/>
</dbReference>
<dbReference type="Pfam" id="PF13602">
    <property type="entry name" value="ADH_zinc_N_2"/>
    <property type="match status" value="1"/>
</dbReference>
<organism evidence="3 4">
    <name type="scientific">Conchiformibius kuhniae</name>
    <dbReference type="NCBI Taxonomy" id="211502"/>
    <lineage>
        <taxon>Bacteria</taxon>
        <taxon>Pseudomonadati</taxon>
        <taxon>Pseudomonadota</taxon>
        <taxon>Betaproteobacteria</taxon>
        <taxon>Neisseriales</taxon>
        <taxon>Neisseriaceae</taxon>
        <taxon>Conchiformibius</taxon>
    </lineage>
</organism>
<accession>A0A8T9MSB9</accession>
<dbReference type="InterPro" id="IPR036291">
    <property type="entry name" value="NAD(P)-bd_dom_sf"/>
</dbReference>
<name>A0A8T9MSB9_9NEIS</name>
<dbReference type="Proteomes" id="UP000831534">
    <property type="component" value="Chromosome"/>
</dbReference>
<dbReference type="InterPro" id="IPR013154">
    <property type="entry name" value="ADH-like_N"/>
</dbReference>
<dbReference type="PANTHER" id="PTHR11695">
    <property type="entry name" value="ALCOHOL DEHYDROGENASE RELATED"/>
    <property type="match status" value="1"/>
</dbReference>
<dbReference type="GO" id="GO:0016491">
    <property type="term" value="F:oxidoreductase activity"/>
    <property type="evidence" value="ECO:0007669"/>
    <property type="project" value="UniProtKB-KW"/>
</dbReference>
<dbReference type="SMART" id="SM00829">
    <property type="entry name" value="PKS_ER"/>
    <property type="match status" value="1"/>
</dbReference>